<dbReference type="InterPro" id="IPR050238">
    <property type="entry name" value="DNA_Rep/Repair_Clamp_Loader"/>
</dbReference>
<dbReference type="GO" id="GO:0006261">
    <property type="term" value="P:DNA-templated DNA replication"/>
    <property type="evidence" value="ECO:0007669"/>
    <property type="project" value="TreeGrafter"/>
</dbReference>
<accession>A0A6J6FSJ7</accession>
<dbReference type="AlphaFoldDB" id="A0A6J6FSJ7"/>
<proteinExistence type="predicted"/>
<dbReference type="Gene3D" id="3.40.50.300">
    <property type="entry name" value="P-loop containing nucleotide triphosphate hydrolases"/>
    <property type="match status" value="1"/>
</dbReference>
<organism evidence="1">
    <name type="scientific">freshwater metagenome</name>
    <dbReference type="NCBI Taxonomy" id="449393"/>
    <lineage>
        <taxon>unclassified sequences</taxon>
        <taxon>metagenomes</taxon>
        <taxon>ecological metagenomes</taxon>
    </lineage>
</organism>
<sequence length="360" mass="39612">MSSLWAKIIGQDRTVERLRQLADTNVQSFLFVGPEGCGKELAARIFATTLITQSDKDDTREADLIMRGEFSDVNEIYRVGAAVDADEAEGIVLQSSTTPLEAKVKIIIIHEVHLMRDAAAVRLLKTIEEPAKQIIFILLADQIVPSLTTLNSRCVTINFSRLTDQDVADSLISEGVFPDTALMVAKASHGNLDRARLLVTDSHLLRRQELFATIAMRLDGTGAAVVKIVAEIVEQLEQAASALEVRHVREIKELDDRVALTGERGSGRKAITDRHKRELRKLRTDELRSGLGQFAKTYSDLICAQPELTDGDEIMSAIRLIHKTISSLGLNTNETLALHALLLKCPSLSEVSRNITSLVG</sequence>
<evidence type="ECO:0000313" key="1">
    <source>
        <dbReference type="EMBL" id="CAB4591767.1"/>
    </source>
</evidence>
<dbReference type="PANTHER" id="PTHR11669">
    <property type="entry name" value="REPLICATION FACTOR C / DNA POLYMERASE III GAMMA-TAU SUBUNIT"/>
    <property type="match status" value="1"/>
</dbReference>
<dbReference type="PANTHER" id="PTHR11669:SF8">
    <property type="entry name" value="DNA POLYMERASE III SUBUNIT DELTA"/>
    <property type="match status" value="1"/>
</dbReference>
<dbReference type="EMBL" id="CAEZUN010000007">
    <property type="protein sequence ID" value="CAB4591767.1"/>
    <property type="molecule type" value="Genomic_DNA"/>
</dbReference>
<dbReference type="InterPro" id="IPR027417">
    <property type="entry name" value="P-loop_NTPase"/>
</dbReference>
<name>A0A6J6FSJ7_9ZZZZ</name>
<reference evidence="1" key="1">
    <citation type="submission" date="2020-05" db="EMBL/GenBank/DDBJ databases">
        <authorList>
            <person name="Chiriac C."/>
            <person name="Salcher M."/>
            <person name="Ghai R."/>
            <person name="Kavagutti S V."/>
        </authorList>
    </citation>
    <scope>NUCLEOTIDE SEQUENCE</scope>
</reference>
<gene>
    <name evidence="1" type="ORF">UFOPK1826_00102</name>
</gene>
<dbReference type="Pfam" id="PF13177">
    <property type="entry name" value="DNA_pol3_delta2"/>
    <property type="match status" value="1"/>
</dbReference>
<dbReference type="SUPFAM" id="SSF52540">
    <property type="entry name" value="P-loop containing nucleoside triphosphate hydrolases"/>
    <property type="match status" value="1"/>
</dbReference>
<protein>
    <submittedName>
        <fullName evidence="1">Unannotated protein</fullName>
    </submittedName>
</protein>